<dbReference type="Gene3D" id="1.10.274.10">
    <property type="entry name" value="PtsI, HPr-binding domain"/>
    <property type="match status" value="1"/>
</dbReference>
<dbReference type="NCBIfam" id="TIGR01003">
    <property type="entry name" value="PTS_HPr_family"/>
    <property type="match status" value="1"/>
</dbReference>
<keyword evidence="8" id="KW-0762">Sugar transport</keyword>
<comment type="catalytic activity">
    <reaction evidence="1">
        <text>L-histidyl-[protein] + phosphoenolpyruvate = N(pros)-phospho-L-histidyl-[protein] + pyruvate</text>
        <dbReference type="Rhea" id="RHEA:23880"/>
        <dbReference type="Rhea" id="RHEA-COMP:9745"/>
        <dbReference type="Rhea" id="RHEA-COMP:9746"/>
        <dbReference type="ChEBI" id="CHEBI:15361"/>
        <dbReference type="ChEBI" id="CHEBI:29979"/>
        <dbReference type="ChEBI" id="CHEBI:58702"/>
        <dbReference type="ChEBI" id="CHEBI:64837"/>
        <dbReference type="EC" id="2.7.3.9"/>
    </reaction>
</comment>
<dbReference type="InterPro" id="IPR006318">
    <property type="entry name" value="PTS_EI-like"/>
</dbReference>
<evidence type="ECO:0000256" key="4">
    <source>
        <dbReference type="ARBA" id="ARBA00007837"/>
    </source>
</evidence>
<comment type="similarity">
    <text evidence="4">Belongs to the PEP-utilizing enzyme family.</text>
</comment>
<dbReference type="InterPro" id="IPR000121">
    <property type="entry name" value="PEP_util_C"/>
</dbReference>
<keyword evidence="9 16" id="KW-0808">Transferase</keyword>
<keyword evidence="10" id="KW-0598">Phosphotransferase system</keyword>
<dbReference type="SUPFAM" id="SSF51621">
    <property type="entry name" value="Phosphoenolpyruvate/pyruvate domain"/>
    <property type="match status" value="1"/>
</dbReference>
<dbReference type="InterPro" id="IPR036618">
    <property type="entry name" value="PtsI_HPr-bd_sf"/>
</dbReference>
<dbReference type="InterPro" id="IPR008731">
    <property type="entry name" value="PTS_EIN"/>
</dbReference>
<dbReference type="SUPFAM" id="SSF52009">
    <property type="entry name" value="Phosphohistidine domain"/>
    <property type="match status" value="1"/>
</dbReference>
<evidence type="ECO:0000256" key="7">
    <source>
        <dbReference type="ARBA" id="ARBA00022490"/>
    </source>
</evidence>
<evidence type="ECO:0000313" key="16">
    <source>
        <dbReference type="EMBL" id="MDC7691673.1"/>
    </source>
</evidence>
<evidence type="ECO:0000256" key="8">
    <source>
        <dbReference type="ARBA" id="ARBA00022597"/>
    </source>
</evidence>
<dbReference type="InterPro" id="IPR001020">
    <property type="entry name" value="PTS_HPr_His_P_site"/>
</dbReference>
<dbReference type="InterPro" id="IPR036637">
    <property type="entry name" value="Phosphohistidine_dom_sf"/>
</dbReference>
<dbReference type="InterPro" id="IPR001127">
    <property type="entry name" value="PTS_EIIA_1_perm"/>
</dbReference>
<organism evidence="16 17">
    <name type="scientific">Vogesella indigofera</name>
    <name type="common">Pseudomonas indigofera</name>
    <dbReference type="NCBI Taxonomy" id="45465"/>
    <lineage>
        <taxon>Bacteria</taxon>
        <taxon>Pseudomonadati</taxon>
        <taxon>Pseudomonadota</taxon>
        <taxon>Betaproteobacteria</taxon>
        <taxon>Neisseriales</taxon>
        <taxon>Chromobacteriaceae</taxon>
        <taxon>Vogesella</taxon>
    </lineage>
</organism>
<dbReference type="InterPro" id="IPR015813">
    <property type="entry name" value="Pyrv/PenolPyrv_kinase-like_dom"/>
</dbReference>
<evidence type="ECO:0000256" key="6">
    <source>
        <dbReference type="ARBA" id="ARBA00022448"/>
    </source>
</evidence>
<evidence type="ECO:0000256" key="13">
    <source>
        <dbReference type="ARBA" id="ARBA00022842"/>
    </source>
</evidence>
<evidence type="ECO:0000256" key="3">
    <source>
        <dbReference type="ARBA" id="ARBA00004496"/>
    </source>
</evidence>
<dbReference type="InterPro" id="IPR040442">
    <property type="entry name" value="Pyrv_kinase-like_dom_sf"/>
</dbReference>
<dbReference type="RefSeq" id="WP_272803597.1">
    <property type="nucleotide sequence ID" value="NZ_JAQQKY010000007.1"/>
</dbReference>
<accession>A0ABT5I6G1</accession>
<dbReference type="Gene3D" id="3.50.30.10">
    <property type="entry name" value="Phosphohistidine domain"/>
    <property type="match status" value="1"/>
</dbReference>
<dbReference type="InterPro" id="IPR050499">
    <property type="entry name" value="PEP-utilizing_PTS_enzyme"/>
</dbReference>
<dbReference type="SUPFAM" id="SSF47831">
    <property type="entry name" value="Enzyme I of the PEP:sugar phosphotransferase system HPr-binding (sub)domain"/>
    <property type="match status" value="1"/>
</dbReference>
<dbReference type="PROSITE" id="PS00371">
    <property type="entry name" value="PTS_EIIA_TYPE_1_HIS"/>
    <property type="match status" value="1"/>
</dbReference>
<keyword evidence="11" id="KW-0479">Metal-binding</keyword>
<dbReference type="Gene3D" id="3.20.20.60">
    <property type="entry name" value="Phosphoenolpyruvate-binding domains"/>
    <property type="match status" value="1"/>
</dbReference>
<dbReference type="PROSITE" id="PS51350">
    <property type="entry name" value="PTS_HPR_DOM"/>
    <property type="match status" value="1"/>
</dbReference>
<keyword evidence="13" id="KW-0460">Magnesium</keyword>
<evidence type="ECO:0000256" key="1">
    <source>
        <dbReference type="ARBA" id="ARBA00000683"/>
    </source>
</evidence>
<dbReference type="SUPFAM" id="SSF55594">
    <property type="entry name" value="HPr-like"/>
    <property type="match status" value="1"/>
</dbReference>
<feature type="domain" description="HPr" evidence="15">
    <location>
        <begin position="168"/>
        <end position="257"/>
    </location>
</feature>
<dbReference type="PROSITE" id="PS00369">
    <property type="entry name" value="PTS_HPR_HIS"/>
    <property type="match status" value="1"/>
</dbReference>
<comment type="caution">
    <text evidence="16">The sequence shown here is derived from an EMBL/GenBank/DDBJ whole genome shotgun (WGS) entry which is preliminary data.</text>
</comment>
<gene>
    <name evidence="16" type="primary">ptsP</name>
    <name evidence="16" type="ORF">PQU93_12905</name>
</gene>
<reference evidence="16 17" key="1">
    <citation type="submission" date="2023-01" db="EMBL/GenBank/DDBJ databases">
        <title>Novel species of the genus Vogesella isolated from rivers.</title>
        <authorList>
            <person name="Lu H."/>
        </authorList>
    </citation>
    <scope>NUCLEOTIDE SEQUENCE [LARGE SCALE GENOMIC DNA]</scope>
    <source>
        <strain evidence="16 17">SH7W</strain>
    </source>
</reference>
<evidence type="ECO:0000259" key="15">
    <source>
        <dbReference type="PROSITE" id="PS51350"/>
    </source>
</evidence>
<dbReference type="InterPro" id="IPR008279">
    <property type="entry name" value="PEP-util_enz_mobile_dom"/>
</dbReference>
<dbReference type="InterPro" id="IPR011055">
    <property type="entry name" value="Dup_hybrid_motif"/>
</dbReference>
<dbReference type="EC" id="2.7.3.9" evidence="5"/>
<evidence type="ECO:0000256" key="12">
    <source>
        <dbReference type="ARBA" id="ARBA00022777"/>
    </source>
</evidence>
<keyword evidence="12" id="KW-0418">Kinase</keyword>
<dbReference type="PRINTS" id="PR01736">
    <property type="entry name" value="PHPHTRNFRASE"/>
</dbReference>
<dbReference type="Pfam" id="PF00391">
    <property type="entry name" value="PEP-utilizers"/>
    <property type="match status" value="1"/>
</dbReference>
<proteinExistence type="inferred from homology"/>
<evidence type="ECO:0000256" key="11">
    <source>
        <dbReference type="ARBA" id="ARBA00022723"/>
    </source>
</evidence>
<dbReference type="PANTHER" id="PTHR46244">
    <property type="entry name" value="PHOSPHOENOLPYRUVATE-PROTEIN PHOSPHOTRANSFERASE"/>
    <property type="match status" value="1"/>
</dbReference>
<dbReference type="Gene3D" id="2.70.70.10">
    <property type="entry name" value="Glucose Permease (Domain IIA)"/>
    <property type="match status" value="1"/>
</dbReference>
<dbReference type="NCBIfam" id="TIGR00830">
    <property type="entry name" value="PTBA"/>
    <property type="match status" value="1"/>
</dbReference>
<dbReference type="EMBL" id="JAQQKY010000007">
    <property type="protein sequence ID" value="MDC7691673.1"/>
    <property type="molecule type" value="Genomic_DNA"/>
</dbReference>
<keyword evidence="7" id="KW-0963">Cytoplasm</keyword>
<protein>
    <recommendedName>
        <fullName evidence="5">phosphoenolpyruvate--protein phosphotransferase</fullName>
        <ecNumber evidence="5">2.7.3.9</ecNumber>
    </recommendedName>
</protein>
<dbReference type="PROSITE" id="PS51093">
    <property type="entry name" value="PTS_EIIA_TYPE_1"/>
    <property type="match status" value="1"/>
</dbReference>
<sequence length="841" mass="86496">MSAIITLAAPLSGLVLPLSAVPDPVFAGGMMGAGLAIEPLSSTLLAPCAGEVIQLSATGHALTLRAANGAEVLLHIGIDTVKLGGAGFTPLVATGAQVVCGQPLIEFDIDAIARRAPSLLTVVVVSNSDAMTLSDSASGPVQAGATGLLTIRANSTSDAPAPAATAPACSDSARVAHEGGLHARPSALLQGVARRFDAQLEIEFNGQRANARSVTALMTLGVGEGDRVTVHAGGAQAAEALAAMLAALQTATTAGHAPAASTAPVSAPVTALAARSDGKLGGVCAAPGMAVGTVVLLAQQERVLDERGHGVEAELAALTRALAQVQQAVAKDVAQAEARGAHAESEIFGAHLALLDDPQLQQAAEGFVREGCSAAFAYRRAIRQQSEVLLALGNALLAERVADLKDLERRVIDALLGEAPALAELPPQAVVVADDLTPSQLTRLPRERLAALVLARGGASNHVAILCRALAIPSLVAAGDAVLALAAGSTVWLDAGDGWLDPAPTAANLAAAHQQIAEREARRDSLRRHAAAPAHTLDGVAIEVAANIVNAAEAAAAVRHGADGVGLLRTEFLFAHRSDAPDEAEQRAACQAVLDALDGRTAIIRTLDAGGDKEVPYLPLPPEDNPALGLRGIRTGLAMPAVLDSQLRALLSLTPLSRLRILLPMITDLSELQQVRARIDELAREMGLSERPQLGVMIEVPSAALLAEQLAAHADFLSIGTNDLTQYTLAMDRCSPELAARLDPLHPAVLRLIEMTVRGARQHGRWVGVCGAMASDLAAVPVLLGLGVTELSVSPALVPEVKACVRQLQLAQCREQAQALLLQSSPQAVRALLQLADTGQH</sequence>
<dbReference type="InterPro" id="IPR000032">
    <property type="entry name" value="HPr-like"/>
</dbReference>
<dbReference type="GO" id="GO:0008965">
    <property type="term" value="F:phosphoenolpyruvate-protein phosphotransferase activity"/>
    <property type="evidence" value="ECO:0007669"/>
    <property type="project" value="UniProtKB-EC"/>
</dbReference>
<dbReference type="InterPro" id="IPR023151">
    <property type="entry name" value="PEP_util_CS"/>
</dbReference>
<dbReference type="NCBIfam" id="TIGR01417">
    <property type="entry name" value="PTS_I_fam"/>
    <property type="match status" value="1"/>
</dbReference>
<evidence type="ECO:0000256" key="10">
    <source>
        <dbReference type="ARBA" id="ARBA00022683"/>
    </source>
</evidence>
<dbReference type="Pfam" id="PF02896">
    <property type="entry name" value="PEP-utilizers_C"/>
    <property type="match status" value="1"/>
</dbReference>
<dbReference type="Gene3D" id="3.30.1340.10">
    <property type="entry name" value="HPr-like"/>
    <property type="match status" value="1"/>
</dbReference>
<dbReference type="InterPro" id="IPR035895">
    <property type="entry name" value="HPr-like_sf"/>
</dbReference>
<name>A0ABT5I6G1_VOGIN</name>
<dbReference type="PANTHER" id="PTHR46244:SF6">
    <property type="entry name" value="PHOSPHOENOLPYRUVATE-PROTEIN PHOSPHOTRANSFERASE"/>
    <property type="match status" value="1"/>
</dbReference>
<feature type="domain" description="PTS EIIA type-1" evidence="14">
    <location>
        <begin position="23"/>
        <end position="127"/>
    </location>
</feature>
<dbReference type="Pfam" id="PF00381">
    <property type="entry name" value="PTS-HPr"/>
    <property type="match status" value="1"/>
</dbReference>
<dbReference type="Pfam" id="PF05524">
    <property type="entry name" value="PEP-utilisers_N"/>
    <property type="match status" value="1"/>
</dbReference>
<dbReference type="SUPFAM" id="SSF51261">
    <property type="entry name" value="Duplicated hybrid motif"/>
    <property type="match status" value="1"/>
</dbReference>
<dbReference type="PRINTS" id="PR00107">
    <property type="entry name" value="PHOSPHOCPHPR"/>
</dbReference>
<comment type="subcellular location">
    <subcellularLocation>
        <location evidence="3">Cytoplasm</location>
    </subcellularLocation>
</comment>
<dbReference type="Pfam" id="PF00358">
    <property type="entry name" value="PTS_EIIA_1"/>
    <property type="match status" value="1"/>
</dbReference>
<dbReference type="PROSITE" id="PS00742">
    <property type="entry name" value="PEP_ENZYMES_2"/>
    <property type="match status" value="1"/>
</dbReference>
<keyword evidence="6" id="KW-0813">Transport</keyword>
<evidence type="ECO:0000256" key="2">
    <source>
        <dbReference type="ARBA" id="ARBA00001946"/>
    </source>
</evidence>
<keyword evidence="17" id="KW-1185">Reference proteome</keyword>
<evidence type="ECO:0000256" key="5">
    <source>
        <dbReference type="ARBA" id="ARBA00012232"/>
    </source>
</evidence>
<evidence type="ECO:0000313" key="17">
    <source>
        <dbReference type="Proteomes" id="UP001221566"/>
    </source>
</evidence>
<dbReference type="CDD" id="cd00367">
    <property type="entry name" value="PTS-HPr_like"/>
    <property type="match status" value="1"/>
</dbReference>
<evidence type="ECO:0000259" key="14">
    <source>
        <dbReference type="PROSITE" id="PS51093"/>
    </source>
</evidence>
<dbReference type="Proteomes" id="UP001221566">
    <property type="component" value="Unassembled WGS sequence"/>
</dbReference>
<comment type="cofactor">
    <cofactor evidence="2">
        <name>Mg(2+)</name>
        <dbReference type="ChEBI" id="CHEBI:18420"/>
    </cofactor>
</comment>
<evidence type="ECO:0000256" key="9">
    <source>
        <dbReference type="ARBA" id="ARBA00022679"/>
    </source>
</evidence>